<reference evidence="2 3" key="1">
    <citation type="submission" date="2021-06" db="EMBL/GenBank/DDBJ databases">
        <title>Caerostris extrusa draft genome.</title>
        <authorList>
            <person name="Kono N."/>
            <person name="Arakawa K."/>
        </authorList>
    </citation>
    <scope>NUCLEOTIDE SEQUENCE [LARGE SCALE GENOMIC DNA]</scope>
</reference>
<name>A0AAV4Y8K9_CAEEX</name>
<evidence type="ECO:0000313" key="3">
    <source>
        <dbReference type="Proteomes" id="UP001054945"/>
    </source>
</evidence>
<accession>A0AAV4Y8K9</accession>
<dbReference type="EMBL" id="BPLR01018936">
    <property type="protein sequence ID" value="GIZ03360.1"/>
    <property type="molecule type" value="Genomic_DNA"/>
</dbReference>
<sequence>MSNERGRSFTHSINRPLDRGSIHPAEGAITWPMISGRLEDIELLSRHRQSSLQWIRSYRISSHTSVGVFRDGRHKMGFL</sequence>
<gene>
    <name evidence="2" type="ORF">CEXT_679511</name>
</gene>
<organism evidence="2 3">
    <name type="scientific">Caerostris extrusa</name>
    <name type="common">Bark spider</name>
    <name type="synonym">Caerostris bankana</name>
    <dbReference type="NCBI Taxonomy" id="172846"/>
    <lineage>
        <taxon>Eukaryota</taxon>
        <taxon>Metazoa</taxon>
        <taxon>Ecdysozoa</taxon>
        <taxon>Arthropoda</taxon>
        <taxon>Chelicerata</taxon>
        <taxon>Arachnida</taxon>
        <taxon>Araneae</taxon>
        <taxon>Araneomorphae</taxon>
        <taxon>Entelegynae</taxon>
        <taxon>Araneoidea</taxon>
        <taxon>Araneidae</taxon>
        <taxon>Caerostris</taxon>
    </lineage>
</organism>
<evidence type="ECO:0000256" key="1">
    <source>
        <dbReference type="SAM" id="MobiDB-lite"/>
    </source>
</evidence>
<comment type="caution">
    <text evidence="2">The sequence shown here is derived from an EMBL/GenBank/DDBJ whole genome shotgun (WGS) entry which is preliminary data.</text>
</comment>
<proteinExistence type="predicted"/>
<feature type="region of interest" description="Disordered" evidence="1">
    <location>
        <begin position="1"/>
        <end position="22"/>
    </location>
</feature>
<protein>
    <submittedName>
        <fullName evidence="2">Uncharacterized protein</fullName>
    </submittedName>
</protein>
<keyword evidence="3" id="KW-1185">Reference proteome</keyword>
<dbReference type="AlphaFoldDB" id="A0AAV4Y8K9"/>
<dbReference type="Proteomes" id="UP001054945">
    <property type="component" value="Unassembled WGS sequence"/>
</dbReference>
<evidence type="ECO:0000313" key="2">
    <source>
        <dbReference type="EMBL" id="GIZ03360.1"/>
    </source>
</evidence>